<dbReference type="InterPro" id="IPR009060">
    <property type="entry name" value="UBA-like_sf"/>
</dbReference>
<dbReference type="SUPFAM" id="SSF46934">
    <property type="entry name" value="UBA-like"/>
    <property type="match status" value="1"/>
</dbReference>
<feature type="region of interest" description="Disordered" evidence="1">
    <location>
        <begin position="66"/>
        <end position="168"/>
    </location>
</feature>
<dbReference type="InterPro" id="IPR009719">
    <property type="entry name" value="GIP1_N"/>
</dbReference>
<feature type="compositionally biased region" description="Basic and acidic residues" evidence="1">
    <location>
        <begin position="70"/>
        <end position="83"/>
    </location>
</feature>
<sequence>MSSGVGGSRVSIPSNVRKTIQDIREITGKQHSDDEIYAVLKECSMDPNETAQKLLYLDTFHEVKRRRDRRKENLNSKVSEERSNTGTQRRVARGGGQGNYASDVGGGKHSARKENGVNQIADRGSVSSSFPVSQKTKNNAAPQVSKTSTGMANGPTKLPNGTSEGYASKVSMGPKSSVVDANKLAASAPQPATVAASTHSSGLVEAERGKSPSKVDLLDSSTPAPVSGVYTPASDSILAPSFPGHSVSASTNVDEAGSQWVAAELNDKHGNETVSNAIDLRSSMTGTTVPGAANSIHNENTPSKSKAFEQDQISDISEPLSLPTHEVVTSESEAISVEAPESGVSNGQHVTFPNHFQVPETLRNGLTFGSFDANFQLKGDSVNVGADITGAAESSQDSGEPSNEPSTSNENASSTVQGDYPHHSQSLPHVLENLPPSEGNISSNTDSKNEQSKQDVQFPLVPQNSAVLNGPNYGLGIMSHMAGNQPVQFEGHDQQVQETRVSNLASGNSQSLSSANPALPAPSSIAMTPQSVPLFRQTYPNYFPYPFISPFYMPPPMHQFLSHNGFTPQPSTGNMFLPPAAAASAGVKFPVQQFKSGSNAGNPTHIGIQSGSSFITAPVGYAPGTAVTSGSSIGNEDLLASQLKENQIYTTGQLTEGSGVWIHAPGQDMPSLQVNSLYNLPPQGQHLTFSPGQAGHGTFPGIYQPGHAMTAPSALLQQSQAVAGAVEAIGPPSGTYQQPQHAQINWNTSF</sequence>
<comment type="caution">
    <text evidence="3">The sequence shown here is derived from an EMBL/GenBank/DDBJ whole genome shotgun (WGS) entry which is preliminary data.</text>
</comment>
<accession>A0A978W4S5</accession>
<dbReference type="GO" id="GO:0051082">
    <property type="term" value="F:unfolded protein binding"/>
    <property type="evidence" value="ECO:0007669"/>
    <property type="project" value="TreeGrafter"/>
</dbReference>
<name>A0A978W4S5_ZIZJJ</name>
<proteinExistence type="predicted"/>
<feature type="compositionally biased region" description="Polar residues" evidence="1">
    <location>
        <begin position="392"/>
        <end position="427"/>
    </location>
</feature>
<dbReference type="PANTHER" id="PTHR46775">
    <property type="entry name" value="FLOCCULATION PROTEIN (DUF1296)"/>
    <property type="match status" value="1"/>
</dbReference>
<protein>
    <recommendedName>
        <fullName evidence="2">GBF-interacting protein 1 N-terminal domain-containing protein</fullName>
    </recommendedName>
</protein>
<reference evidence="3" key="1">
    <citation type="journal article" date="2021" name="Front. Plant Sci.">
        <title>Chromosome-Scale Genome Assembly for Chinese Sour Jujube and Insights Into Its Genome Evolution and Domestication Signature.</title>
        <authorList>
            <person name="Shen L.-Y."/>
            <person name="Luo H."/>
            <person name="Wang X.-L."/>
            <person name="Wang X.-M."/>
            <person name="Qiu X.-J."/>
            <person name="Liu H."/>
            <person name="Zhou S.-S."/>
            <person name="Jia K.-H."/>
            <person name="Nie S."/>
            <person name="Bao Y.-T."/>
            <person name="Zhang R.-G."/>
            <person name="Yun Q.-Z."/>
            <person name="Chai Y.-H."/>
            <person name="Lu J.-Y."/>
            <person name="Li Y."/>
            <person name="Zhao S.-W."/>
            <person name="Mao J.-F."/>
            <person name="Jia S.-G."/>
            <person name="Mao Y.-M."/>
        </authorList>
    </citation>
    <scope>NUCLEOTIDE SEQUENCE</scope>
    <source>
        <strain evidence="3">AT0</strain>
        <tissue evidence="3">Leaf</tissue>
    </source>
</reference>
<dbReference type="Proteomes" id="UP000813462">
    <property type="component" value="Unassembled WGS sequence"/>
</dbReference>
<dbReference type="SMR" id="A0A978W4S5"/>
<feature type="compositionally biased region" description="Polar residues" evidence="1">
    <location>
        <begin position="125"/>
        <end position="151"/>
    </location>
</feature>
<feature type="region of interest" description="Disordered" evidence="1">
    <location>
        <begin position="391"/>
        <end position="465"/>
    </location>
</feature>
<dbReference type="EMBL" id="JAEACU010000001">
    <property type="protein sequence ID" value="KAH7546959.1"/>
    <property type="molecule type" value="Genomic_DNA"/>
</dbReference>
<evidence type="ECO:0000313" key="3">
    <source>
        <dbReference type="EMBL" id="KAH7546959.1"/>
    </source>
</evidence>
<dbReference type="PANTHER" id="PTHR46775:SF2">
    <property type="entry name" value="GBF-INTERACTING PROTEIN 1-LIKE"/>
    <property type="match status" value="1"/>
</dbReference>
<dbReference type="AlphaFoldDB" id="A0A978W4S5"/>
<feature type="region of interest" description="Disordered" evidence="1">
    <location>
        <begin position="190"/>
        <end position="220"/>
    </location>
</feature>
<dbReference type="GO" id="GO:0005634">
    <property type="term" value="C:nucleus"/>
    <property type="evidence" value="ECO:0007669"/>
    <property type="project" value="TreeGrafter"/>
</dbReference>
<evidence type="ECO:0000259" key="2">
    <source>
        <dbReference type="Pfam" id="PF06972"/>
    </source>
</evidence>
<evidence type="ECO:0000256" key="1">
    <source>
        <dbReference type="SAM" id="MobiDB-lite"/>
    </source>
</evidence>
<feature type="compositionally biased region" description="Gly residues" evidence="1">
    <location>
        <begin position="93"/>
        <end position="108"/>
    </location>
</feature>
<feature type="domain" description="GBF-interacting protein 1 N-terminal" evidence="2">
    <location>
        <begin position="12"/>
        <end position="72"/>
    </location>
</feature>
<gene>
    <name evidence="3" type="ORF">FEM48_Zijuj01G0256400</name>
</gene>
<evidence type="ECO:0000313" key="4">
    <source>
        <dbReference type="Proteomes" id="UP000813462"/>
    </source>
</evidence>
<dbReference type="Pfam" id="PF06972">
    <property type="entry name" value="GIP1_N"/>
    <property type="match status" value="1"/>
</dbReference>
<organism evidence="3 4">
    <name type="scientific">Ziziphus jujuba var. spinosa</name>
    <dbReference type="NCBI Taxonomy" id="714518"/>
    <lineage>
        <taxon>Eukaryota</taxon>
        <taxon>Viridiplantae</taxon>
        <taxon>Streptophyta</taxon>
        <taxon>Embryophyta</taxon>
        <taxon>Tracheophyta</taxon>
        <taxon>Spermatophyta</taxon>
        <taxon>Magnoliopsida</taxon>
        <taxon>eudicotyledons</taxon>
        <taxon>Gunneridae</taxon>
        <taxon>Pentapetalae</taxon>
        <taxon>rosids</taxon>
        <taxon>fabids</taxon>
        <taxon>Rosales</taxon>
        <taxon>Rhamnaceae</taxon>
        <taxon>Paliureae</taxon>
        <taxon>Ziziphus</taxon>
    </lineage>
</organism>
<dbReference type="OrthoDB" id="753279at2759"/>
<dbReference type="InterPro" id="IPR044277">
    <property type="entry name" value="GIP1"/>
</dbReference>